<dbReference type="InterPro" id="IPR050231">
    <property type="entry name" value="Iron_ascorbate_oxido_reductase"/>
</dbReference>
<evidence type="ECO:0000256" key="5">
    <source>
        <dbReference type="ARBA" id="ARBA00019045"/>
    </source>
</evidence>
<evidence type="ECO:0000313" key="14">
    <source>
        <dbReference type="Proteomes" id="UP000075680"/>
    </source>
</evidence>
<dbReference type="Proteomes" id="UP000075680">
    <property type="component" value="Unassembled WGS sequence"/>
</dbReference>
<dbReference type="EC" id="1.14.20.7" evidence="3"/>
<dbReference type="InterPro" id="IPR027443">
    <property type="entry name" value="IPNS-like_sf"/>
</dbReference>
<comment type="catalytic activity">
    <reaction evidence="9">
        <text>2-oxoglutarate + O2 + 2 H(+) = ethene + 3 CO2 + H2O</text>
        <dbReference type="Rhea" id="RHEA:31523"/>
        <dbReference type="ChEBI" id="CHEBI:15377"/>
        <dbReference type="ChEBI" id="CHEBI:15378"/>
        <dbReference type="ChEBI" id="CHEBI:15379"/>
        <dbReference type="ChEBI" id="CHEBI:16526"/>
        <dbReference type="ChEBI" id="CHEBI:16810"/>
        <dbReference type="ChEBI" id="CHEBI:18153"/>
        <dbReference type="EC" id="1.13.12.19"/>
    </reaction>
</comment>
<reference evidence="13 14" key="1">
    <citation type="journal article" date="2016" name="Sci. Rep.">
        <title>Genomic and phenotypic characterization of the species Acinetobacter venetianus.</title>
        <authorList>
            <person name="Fondi M."/>
            <person name="Maida I."/>
            <person name="Perrin E."/>
            <person name="Orlandini V."/>
            <person name="La Torre L."/>
            <person name="Bosi E."/>
            <person name="Negroni A."/>
            <person name="Zanaroli G."/>
            <person name="Fava F."/>
            <person name="Decorosi F."/>
            <person name="Giovannetti L."/>
            <person name="Viti C."/>
            <person name="Vaneechoutte M."/>
            <person name="Dijkshoorn L."/>
            <person name="Fani R."/>
        </authorList>
    </citation>
    <scope>NUCLEOTIDE SEQUENCE [LARGE SCALE GENOMIC DNA]</scope>
    <source>
        <strain evidence="13 14">LUH5627</strain>
    </source>
</reference>
<keyword evidence="11" id="KW-0560">Oxidoreductase</keyword>
<evidence type="ECO:0000256" key="8">
    <source>
        <dbReference type="ARBA" id="ARBA00031282"/>
    </source>
</evidence>
<keyword evidence="11" id="KW-0408">Iron</keyword>
<dbReference type="GO" id="GO:0046872">
    <property type="term" value="F:metal ion binding"/>
    <property type="evidence" value="ECO:0007669"/>
    <property type="project" value="UniProtKB-KW"/>
</dbReference>
<evidence type="ECO:0000256" key="11">
    <source>
        <dbReference type="RuleBase" id="RU003682"/>
    </source>
</evidence>
<evidence type="ECO:0000256" key="2">
    <source>
        <dbReference type="ARBA" id="ARBA00004767"/>
    </source>
</evidence>
<evidence type="ECO:0000259" key="12">
    <source>
        <dbReference type="PROSITE" id="PS51471"/>
    </source>
</evidence>
<dbReference type="Pfam" id="PF14226">
    <property type="entry name" value="DIOX_N"/>
    <property type="match status" value="1"/>
</dbReference>
<dbReference type="EMBL" id="JRUE01000210">
    <property type="protein sequence ID" value="KXZ66333.1"/>
    <property type="molecule type" value="Genomic_DNA"/>
</dbReference>
<dbReference type="InterPro" id="IPR044861">
    <property type="entry name" value="IPNS-like_FE2OG_OXY"/>
</dbReference>
<comment type="catalytic activity">
    <reaction evidence="10">
        <text>L-arginine + 2-oxoglutarate + O2 = guanidine + L-glutamate 5-semialdehyde + succinate + CO2</text>
        <dbReference type="Rhea" id="RHEA:31535"/>
        <dbReference type="ChEBI" id="CHEBI:15379"/>
        <dbReference type="ChEBI" id="CHEBI:16526"/>
        <dbReference type="ChEBI" id="CHEBI:16810"/>
        <dbReference type="ChEBI" id="CHEBI:30031"/>
        <dbReference type="ChEBI" id="CHEBI:30087"/>
        <dbReference type="ChEBI" id="CHEBI:32682"/>
        <dbReference type="ChEBI" id="CHEBI:58066"/>
        <dbReference type="EC" id="1.14.20.7"/>
    </reaction>
</comment>
<feature type="domain" description="Fe2OG dioxygenase" evidence="12">
    <location>
        <begin position="189"/>
        <end position="304"/>
    </location>
</feature>
<comment type="pathway">
    <text evidence="2">Alkene biosynthesis; ethylene biosynthesis via 2-oxoglutarate.</text>
</comment>
<keyword evidence="6" id="KW-0266">Ethylene biosynthesis</keyword>
<name>A0A150HMJ1_9GAMM</name>
<sequence length="338" mass="39119">MNANMTNLAEENNYSLEELQKESRMGALGQETFEREVRVIDLSDFEQRKYDIADQLWSAATDIGFFQVSNHGIDLDQIKNAFEMTENFFNLPEHIKAQYPLNRNAGWESKAQIRPSTSTPDQKESYQITRPRMAGLYPSEQELPTFKATMLEFEKSCWQVGMKILSCFAYKLGFADNFFALAHDPDQETYQSTLRMLHYYAIDPAINKDQLGLWRAGAHTDFDCLTLLFQRKGQGGLQVCPGKDMEQQQWTSIEPRDDVITCNIGDMLMRWSDDQLPSNFHRVKNPEAHEYQGPRYSLAFFCQANEDVVIESPKKKYPVITAKEYLKQRISANFEGKY</sequence>
<evidence type="ECO:0000256" key="1">
    <source>
        <dbReference type="ARBA" id="ARBA00001954"/>
    </source>
</evidence>
<dbReference type="GO" id="GO:0102276">
    <property type="term" value="F:2-oxoglutarate oxygenase/decarboxylase (ethylene-forming) activity"/>
    <property type="evidence" value="ECO:0007669"/>
    <property type="project" value="UniProtKB-EC"/>
</dbReference>
<dbReference type="GO" id="GO:0009693">
    <property type="term" value="P:ethylene biosynthetic process"/>
    <property type="evidence" value="ECO:0007669"/>
    <property type="project" value="UniProtKB-KW"/>
</dbReference>
<dbReference type="EC" id="1.13.12.19" evidence="4"/>
<evidence type="ECO:0000256" key="10">
    <source>
        <dbReference type="ARBA" id="ARBA00049359"/>
    </source>
</evidence>
<accession>A0A150HMJ1</accession>
<dbReference type="AlphaFoldDB" id="A0A150HMJ1"/>
<evidence type="ECO:0000256" key="3">
    <source>
        <dbReference type="ARBA" id="ARBA00012293"/>
    </source>
</evidence>
<dbReference type="PANTHER" id="PTHR47990">
    <property type="entry name" value="2-OXOGLUTARATE (2OG) AND FE(II)-DEPENDENT OXYGENASE SUPERFAMILY PROTEIN-RELATED"/>
    <property type="match status" value="1"/>
</dbReference>
<evidence type="ECO:0000256" key="7">
    <source>
        <dbReference type="ARBA" id="ARBA00031011"/>
    </source>
</evidence>
<dbReference type="RefSeq" id="WP_061519313.1">
    <property type="nucleotide sequence ID" value="NZ_JRUE01000210.1"/>
</dbReference>
<dbReference type="InterPro" id="IPR026992">
    <property type="entry name" value="DIOX_N"/>
</dbReference>
<comment type="similarity">
    <text evidence="11">Belongs to the iron/ascorbate-dependent oxidoreductase family.</text>
</comment>
<evidence type="ECO:0000256" key="4">
    <source>
        <dbReference type="ARBA" id="ARBA00012531"/>
    </source>
</evidence>
<organism evidence="13 14">
    <name type="scientific">Acinetobacter venetianus</name>
    <dbReference type="NCBI Taxonomy" id="52133"/>
    <lineage>
        <taxon>Bacteria</taxon>
        <taxon>Pseudomonadati</taxon>
        <taxon>Pseudomonadota</taxon>
        <taxon>Gammaproteobacteria</taxon>
        <taxon>Moraxellales</taxon>
        <taxon>Moraxellaceae</taxon>
        <taxon>Acinetobacter</taxon>
    </lineage>
</organism>
<protein>
    <recommendedName>
        <fullName evidence="5">2-oxoglutarate-dependent ethylene/succinate-forming enzyme</fullName>
        <ecNumber evidence="4">1.13.12.19</ecNumber>
        <ecNumber evidence="3">1.14.20.7</ecNumber>
    </recommendedName>
    <alternativeName>
        <fullName evidence="7">2-oxoglutarate dioxygenase (ethylene-forming)</fullName>
    </alternativeName>
    <alternativeName>
        <fullName evidence="8">2-oxoglutarate/L-arginine monooxygenase/decarboxylase (succinate-forming)</fullName>
    </alternativeName>
</protein>
<evidence type="ECO:0000256" key="6">
    <source>
        <dbReference type="ARBA" id="ARBA00022666"/>
    </source>
</evidence>
<gene>
    <name evidence="13" type="ORF">AVENLUH5627_02617</name>
</gene>
<dbReference type="PROSITE" id="PS51471">
    <property type="entry name" value="FE2OG_OXY"/>
    <property type="match status" value="1"/>
</dbReference>
<proteinExistence type="inferred from homology"/>
<evidence type="ECO:0000313" key="13">
    <source>
        <dbReference type="EMBL" id="KXZ66333.1"/>
    </source>
</evidence>
<keyword evidence="11" id="KW-0479">Metal-binding</keyword>
<dbReference type="Pfam" id="PF03171">
    <property type="entry name" value="2OG-FeII_Oxy"/>
    <property type="match status" value="1"/>
</dbReference>
<dbReference type="Gene3D" id="2.60.120.330">
    <property type="entry name" value="B-lactam Antibiotic, Isopenicillin N Synthase, Chain"/>
    <property type="match status" value="1"/>
</dbReference>
<comment type="cofactor">
    <cofactor evidence="1">
        <name>Fe(2+)</name>
        <dbReference type="ChEBI" id="CHEBI:29033"/>
    </cofactor>
</comment>
<dbReference type="PATRIC" id="fig|52133.18.peg.2686"/>
<comment type="caution">
    <text evidence="13">The sequence shown here is derived from an EMBL/GenBank/DDBJ whole genome shotgun (WGS) entry which is preliminary data.</text>
</comment>
<evidence type="ECO:0000256" key="9">
    <source>
        <dbReference type="ARBA" id="ARBA00047725"/>
    </source>
</evidence>
<dbReference type="SUPFAM" id="SSF51197">
    <property type="entry name" value="Clavaminate synthase-like"/>
    <property type="match status" value="1"/>
</dbReference>
<dbReference type="InterPro" id="IPR005123">
    <property type="entry name" value="Oxoglu/Fe-dep_dioxygenase_dom"/>
</dbReference>